<dbReference type="InterPro" id="IPR008984">
    <property type="entry name" value="SMAD_FHA_dom_sf"/>
</dbReference>
<dbReference type="InterPro" id="IPR050923">
    <property type="entry name" value="Cell_Proc_Reg/RNA_Proc"/>
</dbReference>
<proteinExistence type="predicted"/>
<dbReference type="Proteomes" id="UP000001887">
    <property type="component" value="Chromosome"/>
</dbReference>
<gene>
    <name evidence="2" type="ordered locus">Psta_3291</name>
</gene>
<dbReference type="AlphaFoldDB" id="D2QXB5"/>
<evidence type="ECO:0000259" key="1">
    <source>
        <dbReference type="PROSITE" id="PS50006"/>
    </source>
</evidence>
<dbReference type="CDD" id="cd00060">
    <property type="entry name" value="FHA"/>
    <property type="match status" value="1"/>
</dbReference>
<dbReference type="SUPFAM" id="SSF49879">
    <property type="entry name" value="SMAD/FHA domain"/>
    <property type="match status" value="1"/>
</dbReference>
<dbReference type="HOGENOM" id="CLU_1593043_0_0_0"/>
<evidence type="ECO:0000313" key="3">
    <source>
        <dbReference type="Proteomes" id="UP000001887"/>
    </source>
</evidence>
<evidence type="ECO:0000313" key="2">
    <source>
        <dbReference type="EMBL" id="ADB17955.1"/>
    </source>
</evidence>
<keyword evidence="3" id="KW-1185">Reference proteome</keyword>
<sequence length="167" mass="18485">MYRRNEKNCQKAIDIGACRYRITLRGKTASLPLFSLPPPAEQFAAPALSFGSPTVIVKLVCQDPLASPRELTLDRFPIEIGRSTTASVRIDDRWISRRHCQIHLHDGQLSVRDLGSRHGTFVNGKPVSESAVQHGDELCVGLTHFVVQFVTDRVALHESDSALMPVA</sequence>
<reference evidence="2 3" key="1">
    <citation type="journal article" date="2009" name="Stand. Genomic Sci.">
        <title>Complete genome sequence of Pirellula staleyi type strain (ATCC 27377).</title>
        <authorList>
            <person name="Clum A."/>
            <person name="Tindall B.J."/>
            <person name="Sikorski J."/>
            <person name="Ivanova N."/>
            <person name="Mavrommatis K."/>
            <person name="Lucas S."/>
            <person name="Glavina del Rio T."/>
            <person name="Nolan M."/>
            <person name="Chen F."/>
            <person name="Tice H."/>
            <person name="Pitluck S."/>
            <person name="Cheng J.F."/>
            <person name="Chertkov O."/>
            <person name="Brettin T."/>
            <person name="Han C."/>
            <person name="Detter J.C."/>
            <person name="Kuske C."/>
            <person name="Bruce D."/>
            <person name="Goodwin L."/>
            <person name="Ovchinikova G."/>
            <person name="Pati A."/>
            <person name="Mikhailova N."/>
            <person name="Chen A."/>
            <person name="Palaniappan K."/>
            <person name="Land M."/>
            <person name="Hauser L."/>
            <person name="Chang Y.J."/>
            <person name="Jeffries C.D."/>
            <person name="Chain P."/>
            <person name="Rohde M."/>
            <person name="Goker M."/>
            <person name="Bristow J."/>
            <person name="Eisen J.A."/>
            <person name="Markowitz V."/>
            <person name="Hugenholtz P."/>
            <person name="Kyrpides N.C."/>
            <person name="Klenk H.P."/>
            <person name="Lapidus A."/>
        </authorList>
    </citation>
    <scope>NUCLEOTIDE SEQUENCE [LARGE SCALE GENOMIC DNA]</scope>
    <source>
        <strain evidence="3">ATCC 27377 / DSM 6068 / ICPB 4128</strain>
    </source>
</reference>
<dbReference type="InterPro" id="IPR000253">
    <property type="entry name" value="FHA_dom"/>
</dbReference>
<accession>D2QXB5</accession>
<name>D2QXB5_PIRSD</name>
<dbReference type="Pfam" id="PF00498">
    <property type="entry name" value="FHA"/>
    <property type="match status" value="1"/>
</dbReference>
<dbReference type="OrthoDB" id="277679at2"/>
<dbReference type="STRING" id="530564.Psta_3291"/>
<organism evidence="2 3">
    <name type="scientific">Pirellula staleyi (strain ATCC 27377 / DSM 6068 / ICPB 4128)</name>
    <name type="common">Pirella staleyi</name>
    <dbReference type="NCBI Taxonomy" id="530564"/>
    <lineage>
        <taxon>Bacteria</taxon>
        <taxon>Pseudomonadati</taxon>
        <taxon>Planctomycetota</taxon>
        <taxon>Planctomycetia</taxon>
        <taxon>Pirellulales</taxon>
        <taxon>Pirellulaceae</taxon>
        <taxon>Pirellula</taxon>
    </lineage>
</organism>
<dbReference type="PROSITE" id="PS50006">
    <property type="entry name" value="FHA_DOMAIN"/>
    <property type="match status" value="1"/>
</dbReference>
<protein>
    <submittedName>
        <fullName evidence="2">FHA domain containing protein</fullName>
    </submittedName>
</protein>
<dbReference type="EMBL" id="CP001848">
    <property type="protein sequence ID" value="ADB17955.1"/>
    <property type="molecule type" value="Genomic_DNA"/>
</dbReference>
<dbReference type="KEGG" id="psl:Psta_3291"/>
<dbReference type="eggNOG" id="COG1716">
    <property type="taxonomic scope" value="Bacteria"/>
</dbReference>
<dbReference type="Gene3D" id="2.60.200.20">
    <property type="match status" value="1"/>
</dbReference>
<dbReference type="SMART" id="SM00240">
    <property type="entry name" value="FHA"/>
    <property type="match status" value="1"/>
</dbReference>
<dbReference type="PANTHER" id="PTHR23308">
    <property type="entry name" value="NUCLEAR INHIBITOR OF PROTEIN PHOSPHATASE-1"/>
    <property type="match status" value="1"/>
</dbReference>
<feature type="domain" description="FHA" evidence="1">
    <location>
        <begin position="78"/>
        <end position="127"/>
    </location>
</feature>